<dbReference type="AlphaFoldDB" id="A0A9P8T4E8"/>
<keyword evidence="2" id="KW-0689">Ribosomal protein</keyword>
<dbReference type="Proteomes" id="UP000769157">
    <property type="component" value="Unassembled WGS sequence"/>
</dbReference>
<sequence>MEDIFQNFPLLASWFPGMFARARVGILSSGSGLSSFIRTVASSAAPARNTVKPVDGRKTYLLDVYKHFDKSNKILLLAHHNNLTANDNVKIKKQLEDAGAEFRKLKVSLFRHYLRASSKYDDPASKAAYRYVKKNKIRHPLEPLLKGPTAAILIKDMDPAAVKKVVKVLKGLNERLFLIGGRLGDEVADVATIDQFKEMPTMDELRAQLVGMLTVLSGAGLVRTLESASNTLYLTLDTHKQEMEKKENPDEQ</sequence>
<gene>
    <name evidence="4" type="ORF">OGAPHI_003844</name>
</gene>
<accession>A0A9P8T4E8</accession>
<dbReference type="RefSeq" id="XP_046060860.1">
    <property type="nucleotide sequence ID" value="XM_046204858.1"/>
</dbReference>
<dbReference type="PANTHER" id="PTHR11560">
    <property type="entry name" value="39S RIBOSOMAL PROTEIN L10, MITOCHONDRIAL"/>
    <property type="match status" value="1"/>
</dbReference>
<dbReference type="GO" id="GO:1990904">
    <property type="term" value="C:ribonucleoprotein complex"/>
    <property type="evidence" value="ECO:0007669"/>
    <property type="project" value="UniProtKB-KW"/>
</dbReference>
<evidence type="ECO:0000256" key="3">
    <source>
        <dbReference type="ARBA" id="ARBA00023274"/>
    </source>
</evidence>
<comment type="similarity">
    <text evidence="1">Belongs to the universal ribosomal protein uL10 family.</text>
</comment>
<name>A0A9P8T4E8_9ASCO</name>
<evidence type="ECO:0000256" key="2">
    <source>
        <dbReference type="ARBA" id="ARBA00022980"/>
    </source>
</evidence>
<dbReference type="Gene3D" id="3.30.70.1730">
    <property type="match status" value="1"/>
</dbReference>
<proteinExistence type="inferred from homology"/>
<evidence type="ECO:0000256" key="1">
    <source>
        <dbReference type="ARBA" id="ARBA00008889"/>
    </source>
</evidence>
<protein>
    <recommendedName>
        <fullName evidence="6">54S ribosomal protein L11, mitochondrial</fullName>
    </recommendedName>
</protein>
<dbReference type="SUPFAM" id="SSF160369">
    <property type="entry name" value="Ribosomal protein L10-like"/>
    <property type="match status" value="1"/>
</dbReference>
<dbReference type="InterPro" id="IPR047865">
    <property type="entry name" value="Ribosomal_uL10_bac_type"/>
</dbReference>
<reference evidence="4" key="1">
    <citation type="journal article" date="2021" name="Open Biol.">
        <title>Shared evolutionary footprints suggest mitochondrial oxidative damage underlies multiple complex I losses in fungi.</title>
        <authorList>
            <person name="Schikora-Tamarit M.A."/>
            <person name="Marcet-Houben M."/>
            <person name="Nosek J."/>
            <person name="Gabaldon T."/>
        </authorList>
    </citation>
    <scope>NUCLEOTIDE SEQUENCE</scope>
    <source>
        <strain evidence="4">CBS6075</strain>
    </source>
</reference>
<dbReference type="OrthoDB" id="360689at2759"/>
<dbReference type="InterPro" id="IPR001790">
    <property type="entry name" value="Ribosomal_uL10"/>
</dbReference>
<evidence type="ECO:0000313" key="4">
    <source>
        <dbReference type="EMBL" id="KAH3665656.1"/>
    </source>
</evidence>
<dbReference type="GO" id="GO:0005840">
    <property type="term" value="C:ribosome"/>
    <property type="evidence" value="ECO:0007669"/>
    <property type="project" value="UniProtKB-KW"/>
</dbReference>
<keyword evidence="3" id="KW-0687">Ribonucleoprotein</keyword>
<dbReference type="GeneID" id="70235809"/>
<dbReference type="Pfam" id="PF00466">
    <property type="entry name" value="Ribosomal_L10"/>
    <property type="match status" value="1"/>
</dbReference>
<evidence type="ECO:0000313" key="5">
    <source>
        <dbReference type="Proteomes" id="UP000769157"/>
    </source>
</evidence>
<evidence type="ECO:0008006" key="6">
    <source>
        <dbReference type="Google" id="ProtNLM"/>
    </source>
</evidence>
<reference evidence="4" key="2">
    <citation type="submission" date="2021-01" db="EMBL/GenBank/DDBJ databases">
        <authorList>
            <person name="Schikora-Tamarit M.A."/>
        </authorList>
    </citation>
    <scope>NUCLEOTIDE SEQUENCE</scope>
    <source>
        <strain evidence="4">CBS6075</strain>
    </source>
</reference>
<dbReference type="EMBL" id="JAEUBE010000295">
    <property type="protein sequence ID" value="KAH3665656.1"/>
    <property type="molecule type" value="Genomic_DNA"/>
</dbReference>
<comment type="caution">
    <text evidence="4">The sequence shown here is derived from an EMBL/GenBank/DDBJ whole genome shotgun (WGS) entry which is preliminary data.</text>
</comment>
<dbReference type="InterPro" id="IPR043141">
    <property type="entry name" value="Ribosomal_uL10-like_sf"/>
</dbReference>
<organism evidence="4 5">
    <name type="scientific">Ogataea philodendri</name>
    <dbReference type="NCBI Taxonomy" id="1378263"/>
    <lineage>
        <taxon>Eukaryota</taxon>
        <taxon>Fungi</taxon>
        <taxon>Dikarya</taxon>
        <taxon>Ascomycota</taxon>
        <taxon>Saccharomycotina</taxon>
        <taxon>Pichiomycetes</taxon>
        <taxon>Pichiales</taxon>
        <taxon>Pichiaceae</taxon>
        <taxon>Ogataea</taxon>
    </lineage>
</organism>
<keyword evidence="5" id="KW-1185">Reference proteome</keyword>